<keyword evidence="4" id="KW-1185">Reference proteome</keyword>
<dbReference type="InterPro" id="IPR005158">
    <property type="entry name" value="BTAD"/>
</dbReference>
<dbReference type="Gene3D" id="3.40.50.300">
    <property type="entry name" value="P-loop containing nucleotide triphosphate hydrolases"/>
    <property type="match status" value="1"/>
</dbReference>
<accession>A0ABV5TRN2</accession>
<dbReference type="InterPro" id="IPR027417">
    <property type="entry name" value="P-loop_NTPase"/>
</dbReference>
<feature type="domain" description="Orc1-like AAA ATPase" evidence="2">
    <location>
        <begin position="278"/>
        <end position="434"/>
    </location>
</feature>
<organism evidence="3 4">
    <name type="scientific">Streptosporangium vulgare</name>
    <dbReference type="NCBI Taxonomy" id="46190"/>
    <lineage>
        <taxon>Bacteria</taxon>
        <taxon>Bacillati</taxon>
        <taxon>Actinomycetota</taxon>
        <taxon>Actinomycetes</taxon>
        <taxon>Streptosporangiales</taxon>
        <taxon>Streptosporangiaceae</taxon>
        <taxon>Streptosporangium</taxon>
    </lineage>
</organism>
<dbReference type="Proteomes" id="UP001589610">
    <property type="component" value="Unassembled WGS sequence"/>
</dbReference>
<dbReference type="Pfam" id="PF03704">
    <property type="entry name" value="BTAD"/>
    <property type="match status" value="1"/>
</dbReference>
<dbReference type="Gene3D" id="1.25.40.10">
    <property type="entry name" value="Tetratricopeptide repeat domain"/>
    <property type="match status" value="1"/>
</dbReference>
<evidence type="ECO:0000313" key="4">
    <source>
        <dbReference type="Proteomes" id="UP001589610"/>
    </source>
</evidence>
<feature type="domain" description="Bacterial transcriptional activator" evidence="1">
    <location>
        <begin position="104"/>
        <end position="183"/>
    </location>
</feature>
<name>A0ABV5TRN2_9ACTN</name>
<proteinExistence type="predicted"/>
<evidence type="ECO:0000313" key="3">
    <source>
        <dbReference type="EMBL" id="MFB9680740.1"/>
    </source>
</evidence>
<gene>
    <name evidence="3" type="ORF">ACFFRH_35150</name>
</gene>
<evidence type="ECO:0000259" key="1">
    <source>
        <dbReference type="Pfam" id="PF03704"/>
    </source>
</evidence>
<dbReference type="Pfam" id="PF13191">
    <property type="entry name" value="AAA_16"/>
    <property type="match status" value="1"/>
</dbReference>
<dbReference type="InterPro" id="IPR011990">
    <property type="entry name" value="TPR-like_helical_dom_sf"/>
</dbReference>
<protein>
    <submittedName>
        <fullName evidence="3">AAA family ATPase</fullName>
    </submittedName>
</protein>
<evidence type="ECO:0000259" key="2">
    <source>
        <dbReference type="Pfam" id="PF13191"/>
    </source>
</evidence>
<dbReference type="EMBL" id="JBHMBS010000026">
    <property type="protein sequence ID" value="MFB9680740.1"/>
    <property type="molecule type" value="Genomic_DNA"/>
</dbReference>
<reference evidence="3 4" key="1">
    <citation type="submission" date="2024-09" db="EMBL/GenBank/DDBJ databases">
        <authorList>
            <person name="Sun Q."/>
            <person name="Mori K."/>
        </authorList>
    </citation>
    <scope>NUCLEOTIDE SEQUENCE [LARGE SCALE GENOMIC DNA]</scope>
    <source>
        <strain evidence="3 4">JCM 3028</strain>
    </source>
</reference>
<dbReference type="SUPFAM" id="SSF48452">
    <property type="entry name" value="TPR-like"/>
    <property type="match status" value="1"/>
</dbReference>
<dbReference type="RefSeq" id="WP_386161753.1">
    <property type="nucleotide sequence ID" value="NZ_JBHMBS010000026.1"/>
</dbReference>
<comment type="caution">
    <text evidence="3">The sequence shown here is derived from an EMBL/GenBank/DDBJ whole genome shotgun (WGS) entry which is preliminary data.</text>
</comment>
<dbReference type="SUPFAM" id="SSF52540">
    <property type="entry name" value="P-loop containing nucleoside triphosphate hydrolases"/>
    <property type="match status" value="1"/>
</dbReference>
<dbReference type="InterPro" id="IPR041664">
    <property type="entry name" value="AAA_16"/>
</dbReference>
<sequence>MDVASFEIRLFGAVDIVIDGVPQEINPQLAKTLAMLVSARGPISPAALAAGLSEPSADRHVEVAPPVSRLRGLLRGSGLDIPRARRSHVYELVEDAPGRLAATVDTRRFEAYLRDGRTLLERGDLAASLRTLREALGEWSGDPFASLAGAWIPPRVCESYHAGLRERRRELIRLIARVAIRLDLLGDAAFLTGEVAAEGQQDSGPLWLLRFLITLRDEGAVTARELIERRRAISPGDDAVSRAQDLLALRGHGLGRPPSPPAARVHGHAYGHGGPRSLIGRRDEILRLSALAGRLERGEPVALAVCGVPGVGKTRLVEELAVLLPPRVRMVTVPCQELGDLQPWRLLVGTLWEDLRRDLAGPAVPIGAEERETLEGLMTAGLFVSLGGPGHERDPRRLVALLVSLLRLTAGSGLLVAFDDAHLLRSDAEELLHNVREALGDAPVGFVLTDRSEPSRWRGRMDVLTLSRLGTEEVAEWLGATWGREPTRAETGRAVDETGGLPLDLCRITETGDLPRDLPRHDTASSPMFRWLAAAAVTALGREINPDLVAAMLDLDAQEANRRRAVAVTAGTVLDHQGLRFGHDTARESLLQELKRHPALAMELHRRAFEILDEHLARTTGDGWINPALPVRVAEHARSSGNGLPQERVAAACLGAARAQQRGFATEGAITWALAGLGLRCDAETRVSLLITLGDARNDAGDLREAELSYLRAHRDGERLPRLAAVAAIRLARRWSDPGQADRQLLHVLSGSLEALRDDTGDEAVPLRLQLQAHLAHKLTMAVSDRLDPTYAGLRPGVELARATLRELEESGAGPLIRCEVLNECRWGLYDFAPPQELLGIAERLQEASIQAASAHFRSEAMVALTIDQLRLGRLREAAATVAGHRRHVARNHRVFGSWLQTTLDTLMDVWHGEFGRAEERVLAEWGQLEKEGEGGSVSADTLRQTLIGQHYWLLREQGRLGELFGSGLARQVVEYEYFPIWRAALVLALCEIGGHEDARDRLRAFFRETSDLGALPPDGWSVPTLALLAESCALLLEAGHGDPELSRCAALVRERLSAHRGQIALAGWPTILLGPTDRYLGLLALAEGDAEEALRCFDEALPLAGVASPLIAHLHLDRARALRLRGAATAPREASGEGSGEGAGEVGGEAAHLLRRALRLAERLGMAGVAAQALALL</sequence>